<protein>
    <submittedName>
        <fullName evidence="5">Phosphoglycerate mutase family protein</fullName>
    </submittedName>
</protein>
<evidence type="ECO:0000313" key="5">
    <source>
        <dbReference type="EMBL" id="OAA46819.1"/>
    </source>
</evidence>
<proteinExistence type="predicted"/>
<dbReference type="PANTHER" id="PTHR46517:SF1">
    <property type="entry name" value="FRUCTOSE-2,6-BISPHOSPHATASE TIGAR"/>
    <property type="match status" value="1"/>
</dbReference>
<keyword evidence="6" id="KW-1185">Reference proteome</keyword>
<evidence type="ECO:0000256" key="4">
    <source>
        <dbReference type="SAM" id="SignalP"/>
    </source>
</evidence>
<dbReference type="AlphaFoldDB" id="A0A167GM78"/>
<sequence length="284" mass="30832">MPPSPTVRTSLFFLTMLMHLLFIRHGESVDNVAGLYGGSRDAVLTAHGVLQVQRLALSLVESKLEVKHIFSSNLERASKTARAICDAQNKAHSSALTVVQLAELREKHFGNWEGVKYSPGPTEHRPTQTGAETLESLKARANDFLEKHLLPVLTTRVIESEKSCVVVVSHGISLGVLTLALAKKLRSTDGSLNQLPSTKISWSNTGYLDLVVKGSNGAIGDVVAGGSPWFGLNFSILQTNCTQHLKGLRKTRGGIGSIAHDEKQRTIKGYFVAPSRKRKAGDVF</sequence>
<dbReference type="SMART" id="SM00855">
    <property type="entry name" value="PGAM"/>
    <property type="match status" value="1"/>
</dbReference>
<evidence type="ECO:0000256" key="1">
    <source>
        <dbReference type="ARBA" id="ARBA00022801"/>
    </source>
</evidence>
<dbReference type="GO" id="GO:0005829">
    <property type="term" value="C:cytosol"/>
    <property type="evidence" value="ECO:0007669"/>
    <property type="project" value="TreeGrafter"/>
</dbReference>
<dbReference type="Pfam" id="PF00300">
    <property type="entry name" value="His_Phos_1"/>
    <property type="match status" value="1"/>
</dbReference>
<dbReference type="GO" id="GO:0043456">
    <property type="term" value="P:regulation of pentose-phosphate shunt"/>
    <property type="evidence" value="ECO:0007669"/>
    <property type="project" value="TreeGrafter"/>
</dbReference>
<dbReference type="OrthoDB" id="354304at2759"/>
<dbReference type="InterPro" id="IPR013078">
    <property type="entry name" value="His_Pase_superF_clade-1"/>
</dbReference>
<gene>
    <name evidence="5" type="ORF">NOR_02455</name>
</gene>
<dbReference type="SUPFAM" id="SSF53254">
    <property type="entry name" value="Phosphoglycerate mutase-like"/>
    <property type="match status" value="1"/>
</dbReference>
<organism evidence="5 6">
    <name type="scientific">Metarhizium rileyi (strain RCEF 4871)</name>
    <name type="common">Nomuraea rileyi</name>
    <dbReference type="NCBI Taxonomy" id="1649241"/>
    <lineage>
        <taxon>Eukaryota</taxon>
        <taxon>Fungi</taxon>
        <taxon>Dikarya</taxon>
        <taxon>Ascomycota</taxon>
        <taxon>Pezizomycotina</taxon>
        <taxon>Sordariomycetes</taxon>
        <taxon>Hypocreomycetidae</taxon>
        <taxon>Hypocreales</taxon>
        <taxon>Clavicipitaceae</taxon>
        <taxon>Metarhizium</taxon>
    </lineage>
</organism>
<dbReference type="InterPro" id="IPR051695">
    <property type="entry name" value="Phosphoglycerate_Mutase"/>
</dbReference>
<keyword evidence="1" id="KW-0378">Hydrolase</keyword>
<dbReference type="Gene3D" id="3.40.50.1240">
    <property type="entry name" value="Phosphoglycerate mutase-like"/>
    <property type="match status" value="1"/>
</dbReference>
<feature type="signal peptide" evidence="4">
    <location>
        <begin position="1"/>
        <end position="28"/>
    </location>
</feature>
<feature type="binding site" evidence="3">
    <location>
        <position position="76"/>
    </location>
    <ligand>
        <name>substrate</name>
    </ligand>
</feature>
<feature type="binding site" evidence="3">
    <location>
        <begin position="24"/>
        <end position="31"/>
    </location>
    <ligand>
        <name>substrate</name>
    </ligand>
</feature>
<evidence type="ECO:0000256" key="2">
    <source>
        <dbReference type="PIRSR" id="PIRSR613078-1"/>
    </source>
</evidence>
<dbReference type="EMBL" id="AZHC01000006">
    <property type="protein sequence ID" value="OAA46819.1"/>
    <property type="molecule type" value="Genomic_DNA"/>
</dbReference>
<dbReference type="GO" id="GO:0045820">
    <property type="term" value="P:negative regulation of glycolytic process"/>
    <property type="evidence" value="ECO:0007669"/>
    <property type="project" value="TreeGrafter"/>
</dbReference>
<dbReference type="Proteomes" id="UP000243498">
    <property type="component" value="Unassembled WGS sequence"/>
</dbReference>
<accession>A0A167GM78</accession>
<dbReference type="CDD" id="cd07067">
    <property type="entry name" value="HP_PGM_like"/>
    <property type="match status" value="1"/>
</dbReference>
<feature type="active site" description="Tele-phosphohistidine intermediate" evidence="2">
    <location>
        <position position="25"/>
    </location>
</feature>
<dbReference type="PANTHER" id="PTHR46517">
    <property type="entry name" value="FRUCTOSE-2,6-BISPHOSPHATASE TIGAR"/>
    <property type="match status" value="1"/>
</dbReference>
<comment type="caution">
    <text evidence="5">The sequence shown here is derived from an EMBL/GenBank/DDBJ whole genome shotgun (WGS) entry which is preliminary data.</text>
</comment>
<keyword evidence="4" id="KW-0732">Signal</keyword>
<dbReference type="OMA" id="DFNRHEH"/>
<evidence type="ECO:0000313" key="6">
    <source>
        <dbReference type="Proteomes" id="UP000243498"/>
    </source>
</evidence>
<dbReference type="STRING" id="1081105.A0A167GM78"/>
<evidence type="ECO:0000256" key="3">
    <source>
        <dbReference type="PIRSR" id="PIRSR613078-2"/>
    </source>
</evidence>
<dbReference type="InterPro" id="IPR029033">
    <property type="entry name" value="His_PPase_superfam"/>
</dbReference>
<feature type="chain" id="PRO_5007887035" evidence="4">
    <location>
        <begin position="29"/>
        <end position="284"/>
    </location>
</feature>
<name>A0A167GM78_METRR</name>
<reference evidence="5 6" key="1">
    <citation type="journal article" date="2016" name="Genome Biol. Evol.">
        <title>Divergent and convergent evolution of fungal pathogenicity.</title>
        <authorList>
            <person name="Shang Y."/>
            <person name="Xiao G."/>
            <person name="Zheng P."/>
            <person name="Cen K."/>
            <person name="Zhan S."/>
            <person name="Wang C."/>
        </authorList>
    </citation>
    <scope>NUCLEOTIDE SEQUENCE [LARGE SCALE GENOMIC DNA]</scope>
    <source>
        <strain evidence="5 6">RCEF 4871</strain>
    </source>
</reference>
<feature type="active site" description="Proton donor/acceptor" evidence="2">
    <location>
        <position position="106"/>
    </location>
</feature>
<dbReference type="GO" id="GO:0004331">
    <property type="term" value="F:fructose-2,6-bisphosphate 2-phosphatase activity"/>
    <property type="evidence" value="ECO:0007669"/>
    <property type="project" value="TreeGrafter"/>
</dbReference>